<dbReference type="STRING" id="29172.A0A0D8XF75"/>
<dbReference type="InterPro" id="IPR055114">
    <property type="entry name" value="Med14_RM6"/>
</dbReference>
<feature type="domain" description="Rgr-1 C-terminal" evidence="3">
    <location>
        <begin position="533"/>
        <end position="652"/>
    </location>
</feature>
<reference evidence="4 5" key="1">
    <citation type="submission" date="2013-11" db="EMBL/GenBank/DDBJ databases">
        <title>Draft genome of the bovine lungworm Dictyocaulus viviparus.</title>
        <authorList>
            <person name="Mitreva M."/>
        </authorList>
    </citation>
    <scope>NUCLEOTIDE SEQUENCE [LARGE SCALE GENOMIC DNA]</scope>
    <source>
        <strain evidence="4 5">HannoverDv2000</strain>
    </source>
</reference>
<gene>
    <name evidence="4" type="ORF">DICVIV_10778</name>
</gene>
<dbReference type="AlphaFoldDB" id="A0A0D8XF75"/>
<evidence type="ECO:0000259" key="3">
    <source>
        <dbReference type="Pfam" id="PF25308"/>
    </source>
</evidence>
<dbReference type="Pfam" id="PF25308">
    <property type="entry name" value="Rgr-1_C"/>
    <property type="match status" value="1"/>
</dbReference>
<evidence type="ECO:0000313" key="4">
    <source>
        <dbReference type="EMBL" id="KJH43218.1"/>
    </source>
</evidence>
<dbReference type="Proteomes" id="UP000053766">
    <property type="component" value="Unassembled WGS sequence"/>
</dbReference>
<sequence length="665" mass="75095">MENATVSELLERNDLENMLFSKHRRRGPPMVRLLATAVTAVDDRISFMRVCEELDKKHIGYRSVEEEPHVGGLILHITDVSAVVDVRCAAFLRNMARCCLRLDSRARVVWPLECCMVNIPLVRDLSPYKRGRKTGVWVHEQTGLLAGGPVDTIATSIMERLIRYSHIYDTVNRFAKAYDAYYNKLCSVQAYTFHKLVIAYGHERDQQLIVSFRPRSPSNDRFNLNFGQTLPISIYDSTEVNLHETTRWNSHCMMTTILKENFNAKSDLTELVHYLVTTSEPLRSLSYFSRIRFQSSKVLAQLFNVDIPYPLKLKFHLMPINDVTLRLTYGHIHLEFIMLSGDSVAIRDSSRNKPFCAGLHQFFRQLSNGSSKSCRKSELQLTHLNSPIQPASVPSEIVNDSPAGISISTCLSVSSNPDATSMSPTAGASAELEISSSPVIIDHETLRPCSNLLCVPIDEYLSALCFIRKLTFAFEAQMRNQSGGRLMLSDLRYSLHYVRISVPVVVPPTTQRSEASTPQTPQQLAKNSPPQSDIATLERYFEQVVTRLNNEFAVFSFINLCRIVVNGAISGIAQVMIAQMDPSPSMYWNVSIQLVCLTREQGSVNTRRYQTGTVFDTSNTNVLILICFRPNKTSFPRSNEKHLLRIVYNMQTLGPSDFDATLDVN</sequence>
<evidence type="ECO:0000313" key="5">
    <source>
        <dbReference type="Proteomes" id="UP000053766"/>
    </source>
</evidence>
<dbReference type="GO" id="GO:0070847">
    <property type="term" value="C:core mediator complex"/>
    <property type="evidence" value="ECO:0007669"/>
    <property type="project" value="TreeGrafter"/>
</dbReference>
<evidence type="ECO:0000259" key="2">
    <source>
        <dbReference type="Pfam" id="PF22984"/>
    </source>
</evidence>
<dbReference type="EMBL" id="KN716581">
    <property type="protein sequence ID" value="KJH43218.1"/>
    <property type="molecule type" value="Genomic_DNA"/>
</dbReference>
<dbReference type="GO" id="GO:0016592">
    <property type="term" value="C:mediator complex"/>
    <property type="evidence" value="ECO:0007669"/>
    <property type="project" value="InterPro"/>
</dbReference>
<dbReference type="GO" id="GO:0006357">
    <property type="term" value="P:regulation of transcription by RNA polymerase II"/>
    <property type="evidence" value="ECO:0007669"/>
    <property type="project" value="InterPro"/>
</dbReference>
<protein>
    <recommendedName>
        <fullName evidence="6">Mediator complex subunit 14</fullName>
    </recommendedName>
</protein>
<dbReference type="GO" id="GO:0003712">
    <property type="term" value="F:transcription coregulator activity"/>
    <property type="evidence" value="ECO:0007669"/>
    <property type="project" value="InterPro"/>
</dbReference>
<feature type="region of interest" description="Disordered" evidence="1">
    <location>
        <begin position="509"/>
        <end position="531"/>
    </location>
</feature>
<dbReference type="Pfam" id="PF22984">
    <property type="entry name" value="RM6_Med14"/>
    <property type="match status" value="1"/>
</dbReference>
<dbReference type="InterPro" id="IPR057322">
    <property type="entry name" value="Rgr-1_C"/>
</dbReference>
<accession>A0A0D8XF75</accession>
<dbReference type="OrthoDB" id="205099at2759"/>
<reference evidence="5" key="2">
    <citation type="journal article" date="2016" name="Sci. Rep.">
        <title>Dictyocaulus viviparus genome, variome and transcriptome elucidate lungworm biology and support future intervention.</title>
        <authorList>
            <person name="McNulty S.N."/>
            <person name="Strube C."/>
            <person name="Rosa B.A."/>
            <person name="Martin J.C."/>
            <person name="Tyagi R."/>
            <person name="Choi Y.J."/>
            <person name="Wang Q."/>
            <person name="Hallsworth Pepin K."/>
            <person name="Zhang X."/>
            <person name="Ozersky P."/>
            <person name="Wilson R.K."/>
            <person name="Sternberg P.W."/>
            <person name="Gasser R.B."/>
            <person name="Mitreva M."/>
        </authorList>
    </citation>
    <scope>NUCLEOTIDE SEQUENCE [LARGE SCALE GENOMIC DNA]</scope>
    <source>
        <strain evidence="5">HannoverDv2000</strain>
    </source>
</reference>
<feature type="domain" description="Mediator of RNA polymerase II transcription subunit 14 RM6" evidence="2">
    <location>
        <begin position="184"/>
        <end position="264"/>
    </location>
</feature>
<keyword evidence="5" id="KW-1185">Reference proteome</keyword>
<dbReference type="PANTHER" id="PTHR12809:SF2">
    <property type="entry name" value="MEDIATOR OF RNA POLYMERASE II TRANSCRIPTION SUBUNIT 14"/>
    <property type="match status" value="1"/>
</dbReference>
<organism evidence="4 5">
    <name type="scientific">Dictyocaulus viviparus</name>
    <name type="common">Bovine lungworm</name>
    <dbReference type="NCBI Taxonomy" id="29172"/>
    <lineage>
        <taxon>Eukaryota</taxon>
        <taxon>Metazoa</taxon>
        <taxon>Ecdysozoa</taxon>
        <taxon>Nematoda</taxon>
        <taxon>Chromadorea</taxon>
        <taxon>Rhabditida</taxon>
        <taxon>Rhabditina</taxon>
        <taxon>Rhabditomorpha</taxon>
        <taxon>Strongyloidea</taxon>
        <taxon>Metastrongylidae</taxon>
        <taxon>Dictyocaulus</taxon>
    </lineage>
</organism>
<evidence type="ECO:0000256" key="1">
    <source>
        <dbReference type="SAM" id="MobiDB-lite"/>
    </source>
</evidence>
<proteinExistence type="predicted"/>
<dbReference type="InterPro" id="IPR013947">
    <property type="entry name" value="Mediator_Med14"/>
</dbReference>
<name>A0A0D8XF75_DICVI</name>
<dbReference type="PANTHER" id="PTHR12809">
    <property type="entry name" value="MEDIATOR COMPLEX SUBUNIT"/>
    <property type="match status" value="1"/>
</dbReference>
<evidence type="ECO:0008006" key="6">
    <source>
        <dbReference type="Google" id="ProtNLM"/>
    </source>
</evidence>